<evidence type="ECO:0000313" key="1">
    <source>
        <dbReference type="EMBL" id="ADM28759.1"/>
    </source>
</evidence>
<gene>
    <name evidence="1" type="ordered locus">Igag_1967</name>
</gene>
<dbReference type="AlphaFoldDB" id="E0STH3"/>
<dbReference type="Proteomes" id="UP000001304">
    <property type="component" value="Chromosome"/>
</dbReference>
<accession>E0STH3</accession>
<sequence>MAGAVTSMKKSAEIFKNMNNGRIRIEYIRSKLKPDVWEKIKEKILETFRKPEWREIVRLTLENPWTIDWARDFGEYKYYLRGVIADYMRKSENKEFYEKLYRMLMDEDSLNYLEQTVLVKLSEWGIISRPDTRSEGSIYYLSDWYKFEKLAEIDTSRYKSLIYVEKKAPAESIASTLYIIGHITGYGKGYPTWKMRQVAQQGKLYVFCDADWAGTHIYKVFAEGAIRLKKISGSVLNAKRRLREKLIKEGYTEEDGLFLLEDASKEWVKLVVSNSKRLGLDFEDAENLGLPWEIEPKCKEGDERKCRRYELQSLIDLKMRYGIENPYLAYVAYRLRKVFKEGLKPLLPDPVEAYSDVVIEAIEWGIRDFVKESVANAIAATGIKDLFEGLKLRRDLAEMLAERVSIEVSNRILKKELKPQIEDYMLRLDIGLPIHAENPDDFEEKFWEWSGANKIEELLG</sequence>
<dbReference type="BioCyc" id="IAGG583356:GHAH-1956-MONOMER"/>
<dbReference type="EMBL" id="CP002098">
    <property type="protein sequence ID" value="ADM28759.1"/>
    <property type="molecule type" value="Genomic_DNA"/>
</dbReference>
<dbReference type="HOGENOM" id="CLU_593988_0_0_2"/>
<proteinExistence type="predicted"/>
<dbReference type="STRING" id="583356.Igag_1967"/>
<dbReference type="KEGG" id="iag:Igag_1967"/>
<evidence type="ECO:0000313" key="2">
    <source>
        <dbReference type="Proteomes" id="UP000001304"/>
    </source>
</evidence>
<keyword evidence="2" id="KW-1185">Reference proteome</keyword>
<reference evidence="1 2" key="1">
    <citation type="journal article" date="2010" name="Stand. Genomic Sci.">
        <title>Complete genome sequence of Ignisphaera aggregans type strain (AQ1.S1).</title>
        <authorList>
            <person name="Goker M."/>
            <person name="Held B."/>
            <person name="Lapidus A."/>
            <person name="Nolan M."/>
            <person name="Spring S."/>
            <person name="Yasawong M."/>
            <person name="Lucas S."/>
            <person name="Glavina Del Rio T."/>
            <person name="Tice H."/>
            <person name="Cheng J.F."/>
            <person name="Goodwin L."/>
            <person name="Tapia R."/>
            <person name="Pitluck S."/>
            <person name="Liolios K."/>
            <person name="Ivanova N."/>
            <person name="Mavromatis K."/>
            <person name="Mikhailova N."/>
            <person name="Pati A."/>
            <person name="Chen A."/>
            <person name="Palaniappan K."/>
            <person name="Brambilla E."/>
            <person name="Land M."/>
            <person name="Hauser L."/>
            <person name="Chang Y.J."/>
            <person name="Jeffries C.D."/>
            <person name="Brettin T."/>
            <person name="Detter J.C."/>
            <person name="Han C."/>
            <person name="Rohde M."/>
            <person name="Sikorski J."/>
            <person name="Woyke T."/>
            <person name="Bristow J."/>
            <person name="Eisen J.A."/>
            <person name="Markowitz V."/>
            <person name="Hugenholtz P."/>
            <person name="Kyrpides N.C."/>
            <person name="Klenk H.P."/>
        </authorList>
    </citation>
    <scope>NUCLEOTIDE SEQUENCE [LARGE SCALE GENOMIC DNA]</scope>
    <source>
        <strain evidence="2">DSM 17230 / JCM 13409 / AQ1.S1</strain>
    </source>
</reference>
<protein>
    <submittedName>
        <fullName evidence="1">Uncharacterized protein</fullName>
    </submittedName>
</protein>
<organism evidence="1 2">
    <name type="scientific">Ignisphaera aggregans (strain DSM 17230 / JCM 13409 / AQ1.S1)</name>
    <dbReference type="NCBI Taxonomy" id="583356"/>
    <lineage>
        <taxon>Archaea</taxon>
        <taxon>Thermoproteota</taxon>
        <taxon>Thermoprotei</taxon>
        <taxon>Desulfurococcales</taxon>
        <taxon>Desulfurococcaceae</taxon>
        <taxon>Ignisphaera</taxon>
    </lineage>
</organism>
<name>E0STH3_IGNAA</name>
<dbReference type="Gene3D" id="3.40.1360.10">
    <property type="match status" value="1"/>
</dbReference>